<organism evidence="2 3">
    <name type="scientific">Acacia crassicarpa</name>
    <name type="common">northern wattle</name>
    <dbReference type="NCBI Taxonomy" id="499986"/>
    <lineage>
        <taxon>Eukaryota</taxon>
        <taxon>Viridiplantae</taxon>
        <taxon>Streptophyta</taxon>
        <taxon>Embryophyta</taxon>
        <taxon>Tracheophyta</taxon>
        <taxon>Spermatophyta</taxon>
        <taxon>Magnoliopsida</taxon>
        <taxon>eudicotyledons</taxon>
        <taxon>Gunneridae</taxon>
        <taxon>Pentapetalae</taxon>
        <taxon>rosids</taxon>
        <taxon>fabids</taxon>
        <taxon>Fabales</taxon>
        <taxon>Fabaceae</taxon>
        <taxon>Caesalpinioideae</taxon>
        <taxon>mimosoid clade</taxon>
        <taxon>Acacieae</taxon>
        <taxon>Acacia</taxon>
    </lineage>
</organism>
<dbReference type="EMBL" id="JAWXYG010000003">
    <property type="protein sequence ID" value="KAK4277908.1"/>
    <property type="molecule type" value="Genomic_DNA"/>
</dbReference>
<reference evidence="2" key="1">
    <citation type="submission" date="2023-10" db="EMBL/GenBank/DDBJ databases">
        <title>Chromosome-level genome of the transformable northern wattle, Acacia crassicarpa.</title>
        <authorList>
            <person name="Massaro I."/>
            <person name="Sinha N.R."/>
            <person name="Poethig S."/>
            <person name="Leichty A.R."/>
        </authorList>
    </citation>
    <scope>NUCLEOTIDE SEQUENCE</scope>
    <source>
        <strain evidence="2">Acra3RX</strain>
        <tissue evidence="2">Leaf</tissue>
    </source>
</reference>
<sequence>MLSLKLLQFLLLPCFFFFSAVTVRSISQGSTLFASDTNQTWPSPSNAFSLRFLPSQTQTTSPPSFVAAVMFSSGTPIVWSAGNGVAVDSRGSLQFLSSGVLRLVNGSGK</sequence>
<evidence type="ECO:0000313" key="3">
    <source>
        <dbReference type="Proteomes" id="UP001293593"/>
    </source>
</evidence>
<proteinExistence type="predicted"/>
<evidence type="ECO:0000313" key="2">
    <source>
        <dbReference type="EMBL" id="KAK4277908.1"/>
    </source>
</evidence>
<name>A0AAE1JYI5_9FABA</name>
<gene>
    <name evidence="2" type="ORF">QN277_015829</name>
</gene>
<feature type="chain" id="PRO_5042044295" evidence="1">
    <location>
        <begin position="26"/>
        <end position="109"/>
    </location>
</feature>
<feature type="signal peptide" evidence="1">
    <location>
        <begin position="1"/>
        <end position="25"/>
    </location>
</feature>
<keyword evidence="1" id="KW-0732">Signal</keyword>
<accession>A0AAE1JYI5</accession>
<dbReference type="Proteomes" id="UP001293593">
    <property type="component" value="Unassembled WGS sequence"/>
</dbReference>
<dbReference type="AlphaFoldDB" id="A0AAE1JYI5"/>
<comment type="caution">
    <text evidence="2">The sequence shown here is derived from an EMBL/GenBank/DDBJ whole genome shotgun (WGS) entry which is preliminary data.</text>
</comment>
<protein>
    <submittedName>
        <fullName evidence="2">Uncharacterized protein</fullName>
    </submittedName>
</protein>
<evidence type="ECO:0000256" key="1">
    <source>
        <dbReference type="SAM" id="SignalP"/>
    </source>
</evidence>
<keyword evidence="3" id="KW-1185">Reference proteome</keyword>